<evidence type="ECO:0000256" key="8">
    <source>
        <dbReference type="ARBA" id="ARBA00056648"/>
    </source>
</evidence>
<proteinExistence type="inferred from homology"/>
<dbReference type="GO" id="GO:0005524">
    <property type="term" value="F:ATP binding"/>
    <property type="evidence" value="ECO:0007669"/>
    <property type="project" value="UniProtKB-UniRule"/>
</dbReference>
<evidence type="ECO:0000313" key="15">
    <source>
        <dbReference type="Proteomes" id="UP000710432"/>
    </source>
</evidence>
<feature type="region of interest" description="Disordered" evidence="11">
    <location>
        <begin position="17"/>
        <end position="58"/>
    </location>
</feature>
<evidence type="ECO:0000256" key="7">
    <source>
        <dbReference type="ARBA" id="ARBA00047984"/>
    </source>
</evidence>
<dbReference type="FunFam" id="3.40.50.300:FF:001539">
    <property type="entry name" value="ATP-dependent RNA helicase DDX51"/>
    <property type="match status" value="1"/>
</dbReference>
<keyword evidence="1 9" id="KW-0547">Nucleotide-binding</keyword>
<evidence type="ECO:0000256" key="10">
    <source>
        <dbReference type="RuleBase" id="RU365068"/>
    </source>
</evidence>
<evidence type="ECO:0000256" key="6">
    <source>
        <dbReference type="ARBA" id="ARBA00038200"/>
    </source>
</evidence>
<comment type="domain">
    <text evidence="10">The Q motif is unique to and characteristic of the DEAD box family of RNA helicases and controls ATP binding and hydrolysis.</text>
</comment>
<evidence type="ECO:0000256" key="3">
    <source>
        <dbReference type="ARBA" id="ARBA00022806"/>
    </source>
</evidence>
<sequence length="683" mass="74216">MALFHVARYAGPEASGLGGCRGRGGTEPVSGSSRNRSLNPPGRPRKRQAGGVDGPGGGVAALWLRARRPLGRSGRKRTTVCMQVGYVAEMWTGLGGFFPGCAAGFMSPLLLCRAGRGEESPGELNTDLEDSGEKPPEEAPRPPAPGRVLGDFARRKTLKVQPFLPAWLAKPSCVKKSVTEDLTPIEDIHEVHPDLQKQLRANGISSYFPGPSALVNSPRQPSLGCQGSNAAVIPALLESADSGFLVGRGGYQPSDLCVSAPTGSGKTLAFVVPVVQALLHRVVCHIRALVVLPTKELAQQVSKVFNIYTDTTPLRVALVTGQKSLAKEQESLVQKTVDGYRCLADIVVATPGLLVDHIDQTPGFSLQQLRFLIIDEADRMLDSMHQSWLPRVVAAAFYSAGPSGSCALLQRTQPQAVTAASTCSPQMPLQKLLFSATLTQNPEKLQRLGLYQPRLFSTKLGHSCPKDTVEMDGNFGGKYTFPVGLTHHYVPCKLSSKPLIVLHLVLGLYFSRALCFTNSRENSHRLFLLTQAFGGVSVAEFSSRYGPGQRKKILKQFEQGKIQLLISTDATARGIDVQGVELVINYDAPQYLRTYVHRSPGLGPENIYAWFQGWENSLSWKNRPGLHTSPESAGKEVPPEAGVPEVAHHEIPRELLQPLVPHYEMVLSQLDKIVKEEQKLKMT</sequence>
<dbReference type="Proteomes" id="UP000710432">
    <property type="component" value="Unassembled WGS sequence"/>
</dbReference>
<dbReference type="CDD" id="cd18787">
    <property type="entry name" value="SF2_C_DEAD"/>
    <property type="match status" value="1"/>
</dbReference>
<reference evidence="14" key="1">
    <citation type="submission" date="2020-03" db="EMBL/GenBank/DDBJ databases">
        <title>Studies in the Genomics of Life Span.</title>
        <authorList>
            <person name="Glass D."/>
        </authorList>
    </citation>
    <scope>NUCLEOTIDE SEQUENCE</scope>
    <source>
        <strain evidence="14">LTLLF</strain>
        <tissue evidence="14">Muscle</tissue>
    </source>
</reference>
<keyword evidence="5 10" id="KW-0694">RNA-binding</keyword>
<dbReference type="AlphaFoldDB" id="A0A8J6KLE4"/>
<feature type="compositionally biased region" description="Polar residues" evidence="11">
    <location>
        <begin position="29"/>
        <end position="38"/>
    </location>
</feature>
<evidence type="ECO:0000256" key="4">
    <source>
        <dbReference type="ARBA" id="ARBA00022840"/>
    </source>
</evidence>
<dbReference type="GO" id="GO:0003723">
    <property type="term" value="F:RNA binding"/>
    <property type="evidence" value="ECO:0007669"/>
    <property type="project" value="UniProtKB-UniRule"/>
</dbReference>
<accession>A0A8J6KLE4</accession>
<dbReference type="PROSITE" id="PS51194">
    <property type="entry name" value="HELICASE_CTER"/>
    <property type="match status" value="1"/>
</dbReference>
<dbReference type="Pfam" id="PF00270">
    <property type="entry name" value="DEAD"/>
    <property type="match status" value="1"/>
</dbReference>
<keyword evidence="4 9" id="KW-0067">ATP-binding</keyword>
<dbReference type="Pfam" id="PF00271">
    <property type="entry name" value="Helicase_C"/>
    <property type="match status" value="1"/>
</dbReference>
<evidence type="ECO:0000256" key="11">
    <source>
        <dbReference type="SAM" id="MobiDB-lite"/>
    </source>
</evidence>
<feature type="domain" description="Helicase C-terminal" evidence="13">
    <location>
        <begin position="484"/>
        <end position="681"/>
    </location>
</feature>
<dbReference type="PROSITE" id="PS00039">
    <property type="entry name" value="DEAD_ATP_HELICASE"/>
    <property type="match status" value="1"/>
</dbReference>
<feature type="region of interest" description="Disordered" evidence="11">
    <location>
        <begin position="117"/>
        <end position="147"/>
    </location>
</feature>
<comment type="caution">
    <text evidence="14">The sequence shown here is derived from an EMBL/GenBank/DDBJ whole genome shotgun (WGS) entry which is preliminary data.</text>
</comment>
<dbReference type="InterPro" id="IPR011545">
    <property type="entry name" value="DEAD/DEAH_box_helicase_dom"/>
</dbReference>
<protein>
    <recommendedName>
        <fullName evidence="10">ATP-dependent RNA helicase</fullName>
        <ecNumber evidence="10">3.6.4.13</ecNumber>
    </recommendedName>
</protein>
<dbReference type="InterPro" id="IPR001650">
    <property type="entry name" value="Helicase_C-like"/>
</dbReference>
<dbReference type="SMART" id="SM00490">
    <property type="entry name" value="HELICc"/>
    <property type="match status" value="1"/>
</dbReference>
<dbReference type="EC" id="3.6.4.13" evidence="10"/>
<evidence type="ECO:0000259" key="12">
    <source>
        <dbReference type="PROSITE" id="PS51192"/>
    </source>
</evidence>
<dbReference type="SUPFAM" id="SSF52540">
    <property type="entry name" value="P-loop containing nucleoside triphosphate hydrolases"/>
    <property type="match status" value="1"/>
</dbReference>
<organism evidence="14 15">
    <name type="scientific">Microtus ochrogaster</name>
    <name type="common">Prairie vole</name>
    <dbReference type="NCBI Taxonomy" id="79684"/>
    <lineage>
        <taxon>Eukaryota</taxon>
        <taxon>Metazoa</taxon>
        <taxon>Chordata</taxon>
        <taxon>Craniata</taxon>
        <taxon>Vertebrata</taxon>
        <taxon>Euteleostomi</taxon>
        <taxon>Mammalia</taxon>
        <taxon>Eutheria</taxon>
        <taxon>Euarchontoglires</taxon>
        <taxon>Glires</taxon>
        <taxon>Rodentia</taxon>
        <taxon>Myomorpha</taxon>
        <taxon>Muroidea</taxon>
        <taxon>Cricetidae</taxon>
        <taxon>Arvicolinae</taxon>
        <taxon>Microtus</taxon>
    </lineage>
</organism>
<feature type="compositionally biased region" description="Basic and acidic residues" evidence="11">
    <location>
        <begin position="131"/>
        <end position="140"/>
    </location>
</feature>
<evidence type="ECO:0000256" key="2">
    <source>
        <dbReference type="ARBA" id="ARBA00022801"/>
    </source>
</evidence>
<gene>
    <name evidence="14" type="ORF">LTLLF_196115</name>
</gene>
<dbReference type="GO" id="GO:0016787">
    <property type="term" value="F:hydrolase activity"/>
    <property type="evidence" value="ECO:0007669"/>
    <property type="project" value="UniProtKB-KW"/>
</dbReference>
<dbReference type="SMART" id="SM00487">
    <property type="entry name" value="DEXDc"/>
    <property type="match status" value="1"/>
</dbReference>
<dbReference type="InterPro" id="IPR027417">
    <property type="entry name" value="P-loop_NTPase"/>
</dbReference>
<evidence type="ECO:0000259" key="13">
    <source>
        <dbReference type="PROSITE" id="PS51194"/>
    </source>
</evidence>
<comment type="function">
    <text evidence="8">ATP-binding RNA helicase involved in the biogenesis of 60S ribosomal subunits.</text>
</comment>
<dbReference type="InterPro" id="IPR000629">
    <property type="entry name" value="RNA-helicase_DEAD-box_CS"/>
</dbReference>
<evidence type="ECO:0000313" key="14">
    <source>
        <dbReference type="EMBL" id="KAH0501683.1"/>
    </source>
</evidence>
<keyword evidence="2 9" id="KW-0378">Hydrolase</keyword>
<keyword evidence="3 9" id="KW-0347">Helicase</keyword>
<dbReference type="InterPro" id="IPR014001">
    <property type="entry name" value="Helicase_ATP-bd"/>
</dbReference>
<feature type="domain" description="Helicase ATP-binding" evidence="12">
    <location>
        <begin position="247"/>
        <end position="456"/>
    </location>
</feature>
<dbReference type="CDD" id="cd17956">
    <property type="entry name" value="DEADc_DDX51"/>
    <property type="match status" value="1"/>
</dbReference>
<dbReference type="Gene3D" id="3.40.50.300">
    <property type="entry name" value="P-loop containing nucleotide triphosphate hydrolases"/>
    <property type="match status" value="2"/>
</dbReference>
<evidence type="ECO:0000256" key="9">
    <source>
        <dbReference type="RuleBase" id="RU000492"/>
    </source>
</evidence>
<name>A0A8J6KLE4_MICOH</name>
<evidence type="ECO:0000256" key="5">
    <source>
        <dbReference type="ARBA" id="ARBA00022884"/>
    </source>
</evidence>
<dbReference type="GO" id="GO:0003724">
    <property type="term" value="F:RNA helicase activity"/>
    <property type="evidence" value="ECO:0007669"/>
    <property type="project" value="UniProtKB-EC"/>
</dbReference>
<dbReference type="PANTHER" id="PTHR24031">
    <property type="entry name" value="RNA HELICASE"/>
    <property type="match status" value="1"/>
</dbReference>
<comment type="function">
    <text evidence="10">RNA helicase.</text>
</comment>
<evidence type="ECO:0000256" key="1">
    <source>
        <dbReference type="ARBA" id="ARBA00022741"/>
    </source>
</evidence>
<comment type="similarity">
    <text evidence="6">Belongs to the DEAD box helicase family. DDX51/DBP6 subfamily.</text>
</comment>
<dbReference type="PROSITE" id="PS51192">
    <property type="entry name" value="HELICASE_ATP_BIND_1"/>
    <property type="match status" value="1"/>
</dbReference>
<comment type="catalytic activity">
    <reaction evidence="7 10">
        <text>ATP + H2O = ADP + phosphate + H(+)</text>
        <dbReference type="Rhea" id="RHEA:13065"/>
        <dbReference type="ChEBI" id="CHEBI:15377"/>
        <dbReference type="ChEBI" id="CHEBI:15378"/>
        <dbReference type="ChEBI" id="CHEBI:30616"/>
        <dbReference type="ChEBI" id="CHEBI:43474"/>
        <dbReference type="ChEBI" id="CHEBI:456216"/>
        <dbReference type="EC" id="3.6.4.13"/>
    </reaction>
</comment>
<dbReference type="EMBL" id="JAATJU010026498">
    <property type="protein sequence ID" value="KAH0501683.1"/>
    <property type="molecule type" value="Genomic_DNA"/>
</dbReference>